<name>A0A7Y0E327_9PROT</name>
<evidence type="ECO:0000256" key="1">
    <source>
        <dbReference type="ARBA" id="ARBA00004117"/>
    </source>
</evidence>
<protein>
    <recommendedName>
        <fullName evidence="3 6">Flagellar basal body rod protein FlgB</fullName>
    </recommendedName>
</protein>
<comment type="subcellular location">
    <subcellularLocation>
        <location evidence="1 6">Bacterial flagellum basal body</location>
    </subcellularLocation>
</comment>
<dbReference type="GO" id="GO:0071973">
    <property type="term" value="P:bacterial-type flagellum-dependent cell motility"/>
    <property type="evidence" value="ECO:0007669"/>
    <property type="project" value="InterPro"/>
</dbReference>
<dbReference type="PIRSF" id="PIRSF002889">
    <property type="entry name" value="Rod_FlgB"/>
    <property type="match status" value="1"/>
</dbReference>
<dbReference type="AlphaFoldDB" id="A0A7Y0E327"/>
<dbReference type="RefSeq" id="WP_169626664.1">
    <property type="nucleotide sequence ID" value="NZ_JABBNT010000005.1"/>
</dbReference>
<evidence type="ECO:0000256" key="2">
    <source>
        <dbReference type="ARBA" id="ARBA00009677"/>
    </source>
</evidence>
<keyword evidence="7" id="KW-0282">Flagellum</keyword>
<comment type="function">
    <text evidence="5 6">Structural component of flagellum, the bacterial motility apparatus. Part of the rod structure of flagellar basal body.</text>
</comment>
<evidence type="ECO:0000313" key="7">
    <source>
        <dbReference type="EMBL" id="NMM46301.1"/>
    </source>
</evidence>
<dbReference type="GO" id="GO:0030694">
    <property type="term" value="C:bacterial-type flagellum basal body, rod"/>
    <property type="evidence" value="ECO:0007669"/>
    <property type="project" value="InterPro"/>
</dbReference>
<keyword evidence="7" id="KW-0969">Cilium</keyword>
<reference evidence="7 8" key="1">
    <citation type="submission" date="2020-04" db="EMBL/GenBank/DDBJ databases">
        <title>Rhodospirillaceae bacterium KN72 isolated from deep sea.</title>
        <authorList>
            <person name="Zhang D.-C."/>
        </authorList>
    </citation>
    <scope>NUCLEOTIDE SEQUENCE [LARGE SCALE GENOMIC DNA]</scope>
    <source>
        <strain evidence="7 8">KN72</strain>
    </source>
</reference>
<sequence>MSLGNTVLFGMMSEKMSWLGQRQRVLSQNVANADTPSYHAKDLAPLKFTDAMARQDRSVSLAVSSPMHVALPDSTARFEESDADKVYETSVDGNSVVLEEQMMKLTETTEDYNLATGIYRKYMALHKAALGSGSGG</sequence>
<evidence type="ECO:0000313" key="8">
    <source>
        <dbReference type="Proteomes" id="UP000539372"/>
    </source>
</evidence>
<evidence type="ECO:0000256" key="5">
    <source>
        <dbReference type="ARBA" id="ARBA00024934"/>
    </source>
</evidence>
<evidence type="ECO:0000256" key="3">
    <source>
        <dbReference type="ARBA" id="ARBA00014376"/>
    </source>
</evidence>
<dbReference type="InterPro" id="IPR006300">
    <property type="entry name" value="FlgB"/>
</dbReference>
<dbReference type="EMBL" id="JABBNT010000005">
    <property type="protein sequence ID" value="NMM46301.1"/>
    <property type="molecule type" value="Genomic_DNA"/>
</dbReference>
<evidence type="ECO:0000256" key="4">
    <source>
        <dbReference type="ARBA" id="ARBA00023143"/>
    </source>
</evidence>
<organism evidence="7 8">
    <name type="scientific">Pacificispira spongiicola</name>
    <dbReference type="NCBI Taxonomy" id="2729598"/>
    <lineage>
        <taxon>Bacteria</taxon>
        <taxon>Pseudomonadati</taxon>
        <taxon>Pseudomonadota</taxon>
        <taxon>Alphaproteobacteria</taxon>
        <taxon>Rhodospirillales</taxon>
        <taxon>Rhodospirillaceae</taxon>
        <taxon>Pacificispira</taxon>
    </lineage>
</organism>
<dbReference type="Proteomes" id="UP000539372">
    <property type="component" value="Unassembled WGS sequence"/>
</dbReference>
<comment type="similarity">
    <text evidence="2 6">Belongs to the flagella basal body rod proteins family.</text>
</comment>
<keyword evidence="7" id="KW-0966">Cell projection</keyword>
<gene>
    <name evidence="7" type="ORF">HH303_17555</name>
</gene>
<keyword evidence="8" id="KW-1185">Reference proteome</keyword>
<comment type="subunit">
    <text evidence="6">The basal body constitutes a major portion of the flagellar organelle and consists of a number of rings mounted on a central rod.</text>
</comment>
<keyword evidence="4 6" id="KW-0975">Bacterial flagellum</keyword>
<evidence type="ECO:0000256" key="6">
    <source>
        <dbReference type="PIRNR" id="PIRNR002889"/>
    </source>
</evidence>
<proteinExistence type="inferred from homology"/>
<accession>A0A7Y0E327</accession>
<comment type="caution">
    <text evidence="7">The sequence shown here is derived from an EMBL/GenBank/DDBJ whole genome shotgun (WGS) entry which is preliminary data.</text>
</comment>